<evidence type="ECO:0000313" key="2">
    <source>
        <dbReference type="EMBL" id="KAK2066703.1"/>
    </source>
</evidence>
<feature type="compositionally biased region" description="Polar residues" evidence="1">
    <location>
        <begin position="1"/>
        <end position="10"/>
    </location>
</feature>
<comment type="caution">
    <text evidence="2">The sequence shown here is derived from an EMBL/GenBank/DDBJ whole genome shotgun (WGS) entry which is preliminary data.</text>
</comment>
<evidence type="ECO:0000313" key="3">
    <source>
        <dbReference type="Proteomes" id="UP001217918"/>
    </source>
</evidence>
<dbReference type="AlphaFoldDB" id="A0AAD9HW99"/>
<name>A0AAD9HW99_9PEZI</name>
<sequence>MPSTPRNSHATRSPGLSLSPSPSTATRSSDYATLPAWERLNPYSGEAAAAAARLRQLARAHAGPGRRAAVLADVCHQGTSRLARLRFENKAAWAVEREEQARFGRDFLRRRAAAAAELPHHRLVMTSLLGALAPDHHADGVGRACPVVAAAAARWLAAPRDAGWTVEDYYVRYILRVLVALYDGRGAPLVWWLNHPDLVSLADQIWIGFCTLLLFQLDEQVRARGRMSFWRRSSRCWFG</sequence>
<keyword evidence="3" id="KW-1185">Reference proteome</keyword>
<dbReference type="EMBL" id="JAQQPM010000001">
    <property type="protein sequence ID" value="KAK2066703.1"/>
    <property type="molecule type" value="Genomic_DNA"/>
</dbReference>
<proteinExistence type="predicted"/>
<protein>
    <submittedName>
        <fullName evidence="2">Uncharacterized protein</fullName>
    </submittedName>
</protein>
<feature type="region of interest" description="Disordered" evidence="1">
    <location>
        <begin position="1"/>
        <end position="29"/>
    </location>
</feature>
<feature type="compositionally biased region" description="Low complexity" evidence="1">
    <location>
        <begin position="11"/>
        <end position="29"/>
    </location>
</feature>
<accession>A0AAD9HW99</accession>
<reference evidence="2" key="1">
    <citation type="journal article" date="2023" name="Mol. Plant Microbe Interact.">
        <title>Elucidating the Obligate Nature and Biological Capacity of an Invasive Fungal Corn Pathogen.</title>
        <authorList>
            <person name="MacCready J.S."/>
            <person name="Roggenkamp E.M."/>
            <person name="Gdanetz K."/>
            <person name="Chilvers M.I."/>
        </authorList>
    </citation>
    <scope>NUCLEOTIDE SEQUENCE</scope>
    <source>
        <strain evidence="2">PM02</strain>
    </source>
</reference>
<gene>
    <name evidence="2" type="ORF">P8C59_000494</name>
</gene>
<evidence type="ECO:0000256" key="1">
    <source>
        <dbReference type="SAM" id="MobiDB-lite"/>
    </source>
</evidence>
<organism evidence="2 3">
    <name type="scientific">Phyllachora maydis</name>
    <dbReference type="NCBI Taxonomy" id="1825666"/>
    <lineage>
        <taxon>Eukaryota</taxon>
        <taxon>Fungi</taxon>
        <taxon>Dikarya</taxon>
        <taxon>Ascomycota</taxon>
        <taxon>Pezizomycotina</taxon>
        <taxon>Sordariomycetes</taxon>
        <taxon>Sordariomycetidae</taxon>
        <taxon>Phyllachorales</taxon>
        <taxon>Phyllachoraceae</taxon>
        <taxon>Phyllachora</taxon>
    </lineage>
</organism>
<dbReference type="Proteomes" id="UP001217918">
    <property type="component" value="Unassembled WGS sequence"/>
</dbReference>